<dbReference type="EMBL" id="UFSM01000002">
    <property type="protein sequence ID" value="SUY28535.1"/>
    <property type="molecule type" value="Genomic_DNA"/>
</dbReference>
<keyword evidence="4" id="KW-0732">Signal</keyword>
<dbReference type="GO" id="GO:0030288">
    <property type="term" value="C:outer membrane-bounded periplasmic space"/>
    <property type="evidence" value="ECO:0007669"/>
    <property type="project" value="TreeGrafter"/>
</dbReference>
<dbReference type="GO" id="GO:0015888">
    <property type="term" value="P:thiamine transport"/>
    <property type="evidence" value="ECO:0007669"/>
    <property type="project" value="TreeGrafter"/>
</dbReference>
<sequence>MTNHTIPGFWTPDRRMFLKGAGAAIASTIAMPYVARAQDKALYINTWGGPWEEAARIHLFDPFTAETGIEIRTVSPVSFAKLAQQTKTGVYEFDITTLGGGELMRANQAGIIEPLAEPYKGGLFENGVASHAFATVMAWRTDRIKEGPKTWTEFWDVEKFPGARSLQRYAARVVPIALLADGVELKDLYPLDIDRAFASLDRIKDHVRVWWTAGAQSTQILRDGEVDLIGIWHGRFYEAEKAGAPVAMTWNQGEIDRAYWVVAKGTPNADSAKKFVEFATSGKPLAGFAMQADYGPLNPAANEFVTAEAAKRMPTSPENYGQTFEQDMANFGDDPAAVAERFEEWVAS</sequence>
<evidence type="ECO:0000256" key="4">
    <source>
        <dbReference type="ARBA" id="ARBA00022729"/>
    </source>
</evidence>
<dbReference type="CDD" id="cd13589">
    <property type="entry name" value="PBP2_polyamine_RpCGA009"/>
    <property type="match status" value="1"/>
</dbReference>
<name>A0A381IKT7_AMIAI</name>
<evidence type="ECO:0000313" key="7">
    <source>
        <dbReference type="Proteomes" id="UP000254701"/>
    </source>
</evidence>
<gene>
    <name evidence="6" type="ORF">NCTC10684_05190</name>
</gene>
<dbReference type="PANTHER" id="PTHR30006">
    <property type="entry name" value="THIAMINE-BINDING PERIPLASMIC PROTEIN-RELATED"/>
    <property type="match status" value="1"/>
</dbReference>
<dbReference type="Pfam" id="PF13416">
    <property type="entry name" value="SBP_bac_8"/>
    <property type="match status" value="1"/>
</dbReference>
<dbReference type="Gene3D" id="3.40.190.10">
    <property type="entry name" value="Periplasmic binding protein-like II"/>
    <property type="match status" value="2"/>
</dbReference>
<keyword evidence="3" id="KW-0813">Transport</keyword>
<comment type="subcellular location">
    <subcellularLocation>
        <location evidence="1">Periplasm</location>
    </subcellularLocation>
</comment>
<dbReference type="SUPFAM" id="SSF53850">
    <property type="entry name" value="Periplasmic binding protein-like II"/>
    <property type="match status" value="1"/>
</dbReference>
<dbReference type="Proteomes" id="UP000254701">
    <property type="component" value="Unassembled WGS sequence"/>
</dbReference>
<dbReference type="InterPro" id="IPR006311">
    <property type="entry name" value="TAT_signal"/>
</dbReference>
<proteinExistence type="inferred from homology"/>
<keyword evidence="5" id="KW-0574">Periplasm</keyword>
<dbReference type="InterPro" id="IPR006059">
    <property type="entry name" value="SBP"/>
</dbReference>
<evidence type="ECO:0000256" key="3">
    <source>
        <dbReference type="ARBA" id="ARBA00022448"/>
    </source>
</evidence>
<reference evidence="6 7" key="1">
    <citation type="submission" date="2018-06" db="EMBL/GenBank/DDBJ databases">
        <authorList>
            <consortium name="Pathogen Informatics"/>
            <person name="Doyle S."/>
        </authorList>
    </citation>
    <scope>NUCLEOTIDE SEQUENCE [LARGE SCALE GENOMIC DNA]</scope>
    <source>
        <strain evidence="6 7">NCTC10684</strain>
    </source>
</reference>
<protein>
    <submittedName>
        <fullName evidence="6">Spermidine/putrescine ABC transporter periplasmic substrate-binding protein</fullName>
    </submittedName>
</protein>
<dbReference type="GO" id="GO:0030975">
    <property type="term" value="F:thiamine binding"/>
    <property type="evidence" value="ECO:0007669"/>
    <property type="project" value="TreeGrafter"/>
</dbReference>
<dbReference type="AlphaFoldDB" id="A0A381IKT7"/>
<dbReference type="RefSeq" id="WP_115734196.1">
    <property type="nucleotide sequence ID" value="NZ_BAAAVY010000001.1"/>
</dbReference>
<evidence type="ECO:0000256" key="2">
    <source>
        <dbReference type="ARBA" id="ARBA00008520"/>
    </source>
</evidence>
<evidence type="ECO:0000313" key="6">
    <source>
        <dbReference type="EMBL" id="SUY28535.1"/>
    </source>
</evidence>
<dbReference type="PANTHER" id="PTHR30006:SF3">
    <property type="entry name" value="THIAMINE-BINDING PERIPLASMIC PROTEIN"/>
    <property type="match status" value="1"/>
</dbReference>
<evidence type="ECO:0000256" key="5">
    <source>
        <dbReference type="ARBA" id="ARBA00022764"/>
    </source>
</evidence>
<accession>A0A381IKT7</accession>
<organism evidence="6 7">
    <name type="scientific">Aminobacter aminovorans</name>
    <name type="common">Chelatobacter heintzii</name>
    <dbReference type="NCBI Taxonomy" id="83263"/>
    <lineage>
        <taxon>Bacteria</taxon>
        <taxon>Pseudomonadati</taxon>
        <taxon>Pseudomonadota</taxon>
        <taxon>Alphaproteobacteria</taxon>
        <taxon>Hyphomicrobiales</taxon>
        <taxon>Phyllobacteriaceae</taxon>
        <taxon>Aminobacter</taxon>
    </lineage>
</organism>
<dbReference type="PROSITE" id="PS51318">
    <property type="entry name" value="TAT"/>
    <property type="match status" value="1"/>
</dbReference>
<comment type="similarity">
    <text evidence="2">Belongs to the bacterial solute-binding protein 1 family.</text>
</comment>
<dbReference type="GO" id="GO:0030976">
    <property type="term" value="F:thiamine pyrophosphate binding"/>
    <property type="evidence" value="ECO:0007669"/>
    <property type="project" value="TreeGrafter"/>
</dbReference>
<evidence type="ECO:0000256" key="1">
    <source>
        <dbReference type="ARBA" id="ARBA00004418"/>
    </source>
</evidence>
<dbReference type="OrthoDB" id="9815444at2"/>